<feature type="signal peptide" evidence="1">
    <location>
        <begin position="1"/>
        <end position="15"/>
    </location>
</feature>
<evidence type="ECO:0000313" key="3">
    <source>
        <dbReference type="Proteomes" id="UP001596150"/>
    </source>
</evidence>
<reference evidence="3" key="1">
    <citation type="journal article" date="2019" name="Int. J. Syst. Evol. Microbiol.">
        <title>The Global Catalogue of Microorganisms (GCM) 10K type strain sequencing project: providing services to taxonomists for standard genome sequencing and annotation.</title>
        <authorList>
            <consortium name="The Broad Institute Genomics Platform"/>
            <consortium name="The Broad Institute Genome Sequencing Center for Infectious Disease"/>
            <person name="Wu L."/>
            <person name="Ma J."/>
        </authorList>
    </citation>
    <scope>NUCLEOTIDE SEQUENCE [LARGE SCALE GENOMIC DNA]</scope>
    <source>
        <strain evidence="3">KACC 12633</strain>
    </source>
</reference>
<sequence>MSAARLIASGMIAMAAVSGISVSGAQALTAGDCGCFAASTAQAAILTSASGRVVVSGSAAPRIGVSGQKLFVGERVAVGANGAAKVSIGSCGLAVQSGQELLLQRVQGGVCASVPGGAVAPGLAAKSSIPTVPLVIGGTALVAGAVALAVSSGEDSPASP</sequence>
<dbReference type="RefSeq" id="WP_266341535.1">
    <property type="nucleotide sequence ID" value="NZ_JAPKNH010000001.1"/>
</dbReference>
<name>A0ABW0PVW1_9HYPH</name>
<gene>
    <name evidence="2" type="ORF">ACFPP9_10815</name>
</gene>
<protein>
    <submittedName>
        <fullName evidence="2">Uncharacterized protein</fullName>
    </submittedName>
</protein>
<evidence type="ECO:0000256" key="1">
    <source>
        <dbReference type="SAM" id="SignalP"/>
    </source>
</evidence>
<accession>A0ABW0PVW1</accession>
<evidence type="ECO:0000313" key="2">
    <source>
        <dbReference type="EMBL" id="MFC5516263.1"/>
    </source>
</evidence>
<dbReference type="EMBL" id="JBHSML010000003">
    <property type="protein sequence ID" value="MFC5516263.1"/>
    <property type="molecule type" value="Genomic_DNA"/>
</dbReference>
<comment type="caution">
    <text evidence="2">The sequence shown here is derived from an EMBL/GenBank/DDBJ whole genome shotgun (WGS) entry which is preliminary data.</text>
</comment>
<proteinExistence type="predicted"/>
<keyword evidence="1" id="KW-0732">Signal</keyword>
<feature type="chain" id="PRO_5045063204" evidence="1">
    <location>
        <begin position="16"/>
        <end position="160"/>
    </location>
</feature>
<keyword evidence="3" id="KW-1185">Reference proteome</keyword>
<organism evidence="2 3">
    <name type="scientific">Kaistia terrae</name>
    <dbReference type="NCBI Taxonomy" id="537017"/>
    <lineage>
        <taxon>Bacteria</taxon>
        <taxon>Pseudomonadati</taxon>
        <taxon>Pseudomonadota</taxon>
        <taxon>Alphaproteobacteria</taxon>
        <taxon>Hyphomicrobiales</taxon>
        <taxon>Kaistiaceae</taxon>
        <taxon>Kaistia</taxon>
    </lineage>
</organism>
<dbReference type="Proteomes" id="UP001596150">
    <property type="component" value="Unassembled WGS sequence"/>
</dbReference>